<dbReference type="PATRIC" id="fig|1302648.3.peg.511"/>
<evidence type="ECO:0000256" key="3">
    <source>
        <dbReference type="ARBA" id="ARBA00022691"/>
    </source>
</evidence>
<proteinExistence type="predicted"/>
<evidence type="ECO:0000256" key="1">
    <source>
        <dbReference type="ARBA" id="ARBA00022603"/>
    </source>
</evidence>
<gene>
    <name evidence="4" type="ORF">TMU3MR103_0525</name>
</gene>
<sequence length="42" mass="4872">MSRTNKNSEAKVQALFDRISSTYDTTNSAISLGMHKRWRKKL</sequence>
<evidence type="ECO:0000313" key="4">
    <source>
        <dbReference type="EMBL" id="KFN92290.1"/>
    </source>
</evidence>
<dbReference type="EC" id="2.1.1.-" evidence="4"/>
<protein>
    <submittedName>
        <fullName evidence="4">UbiE/COQ5 family methyltransferase</fullName>
        <ecNumber evidence="4">2.1.1.-</ecNumber>
    </submittedName>
</protein>
<dbReference type="EMBL" id="JPVT01000052">
    <property type="protein sequence ID" value="KFN92290.1"/>
    <property type="molecule type" value="Genomic_DNA"/>
</dbReference>
<accession>A0A091C6J6</accession>
<dbReference type="Pfam" id="PF01209">
    <property type="entry name" value="Ubie_methyltran"/>
    <property type="match status" value="1"/>
</dbReference>
<comment type="caution">
    <text evidence="4">The sequence shown here is derived from an EMBL/GenBank/DDBJ whole genome shotgun (WGS) entry which is preliminary data.</text>
</comment>
<reference evidence="4 5" key="1">
    <citation type="submission" date="2014-08" db="EMBL/GenBank/DDBJ databases">
        <title>Genome sequence of Tetragenococcus muriaticus.</title>
        <authorList>
            <person name="Chuea-nongthon C."/>
            <person name="Rodtong S."/>
            <person name="Yongsawatdigul J."/>
            <person name="Steele J.L."/>
            <person name="Liu X.-y."/>
            <person name="Speers J."/>
            <person name="Glasner J.D."/>
            <person name="Neeno-Eckwall E.C."/>
        </authorList>
    </citation>
    <scope>NUCLEOTIDE SEQUENCE [LARGE SCALE GENOMIC DNA]</scope>
    <source>
        <strain evidence="4 5">3MR10-3</strain>
    </source>
</reference>
<evidence type="ECO:0000313" key="5">
    <source>
        <dbReference type="Proteomes" id="UP000029381"/>
    </source>
</evidence>
<keyword evidence="2 4" id="KW-0808">Transferase</keyword>
<dbReference type="InterPro" id="IPR023576">
    <property type="entry name" value="UbiE/COQ5_MeTrFase_CS"/>
</dbReference>
<name>A0A091C6J6_9ENTE</name>
<dbReference type="PROSITE" id="PS01183">
    <property type="entry name" value="UBIE_1"/>
    <property type="match status" value="1"/>
</dbReference>
<organism evidence="4 5">
    <name type="scientific">Tetragenococcus muriaticus 3MR10-3</name>
    <dbReference type="NCBI Taxonomy" id="1302648"/>
    <lineage>
        <taxon>Bacteria</taxon>
        <taxon>Bacillati</taxon>
        <taxon>Bacillota</taxon>
        <taxon>Bacilli</taxon>
        <taxon>Lactobacillales</taxon>
        <taxon>Enterococcaceae</taxon>
        <taxon>Tetragenococcus</taxon>
    </lineage>
</organism>
<evidence type="ECO:0000256" key="2">
    <source>
        <dbReference type="ARBA" id="ARBA00022679"/>
    </source>
</evidence>
<keyword evidence="3" id="KW-0949">S-adenosyl-L-methionine</keyword>
<dbReference type="Proteomes" id="UP000029381">
    <property type="component" value="Unassembled WGS sequence"/>
</dbReference>
<dbReference type="GO" id="GO:0032259">
    <property type="term" value="P:methylation"/>
    <property type="evidence" value="ECO:0007669"/>
    <property type="project" value="UniProtKB-KW"/>
</dbReference>
<dbReference type="AlphaFoldDB" id="A0A091C6J6"/>
<dbReference type="GO" id="GO:0008168">
    <property type="term" value="F:methyltransferase activity"/>
    <property type="evidence" value="ECO:0007669"/>
    <property type="project" value="UniProtKB-KW"/>
</dbReference>
<keyword evidence="5" id="KW-1185">Reference proteome</keyword>
<keyword evidence="1 4" id="KW-0489">Methyltransferase</keyword>